<sequence length="135" mass="14702">MQHDSLSHRSEAVDPNCALSMTPVPKAVSPYVRTDYGTGLTGARLFSSCEGRAAVQTKREETIRRTGAAINTSTNEERFSKSGYLSAAWLDDMPFGIKRYNGIFKLSDGLTLETQASNEKAEVLAHAFRPAEASS</sequence>
<proteinExistence type="predicted"/>
<name>A0A7W6GSB9_9RHOB</name>
<organism evidence="1 2">
    <name type="scientific">Sagittula marina</name>
    <dbReference type="NCBI Taxonomy" id="943940"/>
    <lineage>
        <taxon>Bacteria</taxon>
        <taxon>Pseudomonadati</taxon>
        <taxon>Pseudomonadota</taxon>
        <taxon>Alphaproteobacteria</taxon>
        <taxon>Rhodobacterales</taxon>
        <taxon>Roseobacteraceae</taxon>
        <taxon>Sagittula</taxon>
    </lineage>
</organism>
<reference evidence="1 2" key="1">
    <citation type="submission" date="2020-08" db="EMBL/GenBank/DDBJ databases">
        <title>Genomic Encyclopedia of Type Strains, Phase IV (KMG-IV): sequencing the most valuable type-strain genomes for metagenomic binning, comparative biology and taxonomic classification.</title>
        <authorList>
            <person name="Goeker M."/>
        </authorList>
    </citation>
    <scope>NUCLEOTIDE SEQUENCE [LARGE SCALE GENOMIC DNA]</scope>
    <source>
        <strain evidence="1 2">DSM 102235</strain>
    </source>
</reference>
<evidence type="ECO:0000313" key="1">
    <source>
        <dbReference type="EMBL" id="MBB3985607.1"/>
    </source>
</evidence>
<evidence type="ECO:0000313" key="2">
    <source>
        <dbReference type="Proteomes" id="UP000541426"/>
    </source>
</evidence>
<keyword evidence="2" id="KW-1185">Reference proteome</keyword>
<dbReference type="Proteomes" id="UP000541426">
    <property type="component" value="Unassembled WGS sequence"/>
</dbReference>
<dbReference type="RefSeq" id="WP_344716887.1">
    <property type="nucleotide sequence ID" value="NZ_BAABBZ010000018.1"/>
</dbReference>
<dbReference type="EMBL" id="JACIEJ010000004">
    <property type="protein sequence ID" value="MBB3985607.1"/>
    <property type="molecule type" value="Genomic_DNA"/>
</dbReference>
<dbReference type="AlphaFoldDB" id="A0A7W6GSB9"/>
<accession>A0A7W6GSB9</accession>
<protein>
    <submittedName>
        <fullName evidence="1">Uncharacterized protein</fullName>
    </submittedName>
</protein>
<gene>
    <name evidence="1" type="ORF">GGQ68_001940</name>
</gene>
<comment type="caution">
    <text evidence="1">The sequence shown here is derived from an EMBL/GenBank/DDBJ whole genome shotgun (WGS) entry which is preliminary data.</text>
</comment>